<evidence type="ECO:0000313" key="1">
    <source>
        <dbReference type="EMBL" id="MDZ7279334.1"/>
    </source>
</evidence>
<proteinExistence type="predicted"/>
<accession>A0ABU5LHB3</accession>
<protein>
    <submittedName>
        <fullName evidence="1">Uncharacterized protein</fullName>
    </submittedName>
</protein>
<dbReference type="EMBL" id="JAOBTT010000001">
    <property type="protein sequence ID" value="MDZ7279334.1"/>
    <property type="molecule type" value="Genomic_DNA"/>
</dbReference>
<dbReference type="Proteomes" id="UP001288620">
    <property type="component" value="Unassembled WGS sequence"/>
</dbReference>
<dbReference type="RefSeq" id="WP_322543191.1">
    <property type="nucleotide sequence ID" value="NZ_JAOBTT010000001.1"/>
</dbReference>
<evidence type="ECO:0000313" key="2">
    <source>
        <dbReference type="Proteomes" id="UP001288620"/>
    </source>
</evidence>
<comment type="caution">
    <text evidence="1">The sequence shown here is derived from an EMBL/GenBank/DDBJ whole genome shotgun (WGS) entry which is preliminary data.</text>
</comment>
<name>A0ABU5LHB3_9GAMM</name>
<sequence>MTCAGQVVRAHTLANRSDSAPTVNSTTLPAPERLHADTDVVITMPASTPTRAESELPTAIGQENRYLRTAKNIGKATLQVGTTVAACKLVQQGVQQGVSLLLKNNVISATALSATTVAAPLIANVVRMAQDSQQNVATKNSMIASCANALLPLATFAGGSAVSSSALATVAPTLVSATLYSVIREMAGTAFKLADNNSGPESKGAASFAAVAYALNQSGVGLAQESVAAKVNDAIGLMLANTAINTAGEVVDTLVYKEAQALAQHNSALTLNTALQPRELATAGKITELLFRKAPQRLSFIETIVLGSTFINLVLKDTLPPAQAKAAEHALNGALIALSYVPFVFAGEKKAPLPEVELEAVVIDALQSATEHVAEPQSERTADASADLDGISLQEVIVQQASPAPDAPSPRHTVIEMEFNAPDNDAQFDETRL</sequence>
<organism evidence="1 2">
    <name type="scientific">Pantoea eucrina</name>
    <dbReference type="NCBI Taxonomy" id="472693"/>
    <lineage>
        <taxon>Bacteria</taxon>
        <taxon>Pseudomonadati</taxon>
        <taxon>Pseudomonadota</taxon>
        <taxon>Gammaproteobacteria</taxon>
        <taxon>Enterobacterales</taxon>
        <taxon>Erwiniaceae</taxon>
        <taxon>Pantoea</taxon>
    </lineage>
</organism>
<keyword evidence="2" id="KW-1185">Reference proteome</keyword>
<reference evidence="2" key="1">
    <citation type="submission" date="2023-07" db="EMBL/GenBank/DDBJ databases">
        <title>Structural and functional analysis of rice phyllospheric bacteria for their antimicrobial properties and defense elicitation against blast disease.</title>
        <authorList>
            <person name="Sahu K.P."/>
            <person name="Asharani P."/>
            <person name="Kumar M."/>
            <person name="Reddy B."/>
            <person name="Kumar A."/>
        </authorList>
    </citation>
    <scope>NUCLEOTIDE SEQUENCE [LARGE SCALE GENOMIC DNA]</scope>
    <source>
        <strain evidence="2">OsEp_Plm_30P10</strain>
    </source>
</reference>
<gene>
    <name evidence="1" type="ORF">N4G40_13800</name>
</gene>